<dbReference type="Proteomes" id="UP001162162">
    <property type="component" value="Unassembled WGS sequence"/>
</dbReference>
<sequence>MLKICRPLKSAALGFSLLSLLVNPPLSDRKSSLFVVLNTPKWLCCGLKGFSINIIKTNLVSKFKFTRLMAIQKPTRWAERDAG</sequence>
<feature type="chain" id="PRO_5043440460" description="Secreted protein" evidence="1">
    <location>
        <begin position="28"/>
        <end position="83"/>
    </location>
</feature>
<proteinExistence type="predicted"/>
<protein>
    <recommendedName>
        <fullName evidence="4">Secreted protein</fullName>
    </recommendedName>
</protein>
<dbReference type="EMBL" id="JAPWTK010000239">
    <property type="protein sequence ID" value="KAJ8944782.1"/>
    <property type="molecule type" value="Genomic_DNA"/>
</dbReference>
<evidence type="ECO:0000313" key="2">
    <source>
        <dbReference type="EMBL" id="KAJ8944782.1"/>
    </source>
</evidence>
<reference evidence="2" key="1">
    <citation type="journal article" date="2023" name="Insect Mol. Biol.">
        <title>Genome sequencing provides insights into the evolution of gene families encoding plant cell wall-degrading enzymes in longhorned beetles.</title>
        <authorList>
            <person name="Shin N.R."/>
            <person name="Okamura Y."/>
            <person name="Kirsch R."/>
            <person name="Pauchet Y."/>
        </authorList>
    </citation>
    <scope>NUCLEOTIDE SEQUENCE</scope>
    <source>
        <strain evidence="2">AMC_N1</strain>
    </source>
</reference>
<gene>
    <name evidence="2" type="ORF">NQ318_003650</name>
</gene>
<organism evidence="2 3">
    <name type="scientific">Aromia moschata</name>
    <dbReference type="NCBI Taxonomy" id="1265417"/>
    <lineage>
        <taxon>Eukaryota</taxon>
        <taxon>Metazoa</taxon>
        <taxon>Ecdysozoa</taxon>
        <taxon>Arthropoda</taxon>
        <taxon>Hexapoda</taxon>
        <taxon>Insecta</taxon>
        <taxon>Pterygota</taxon>
        <taxon>Neoptera</taxon>
        <taxon>Endopterygota</taxon>
        <taxon>Coleoptera</taxon>
        <taxon>Polyphaga</taxon>
        <taxon>Cucujiformia</taxon>
        <taxon>Chrysomeloidea</taxon>
        <taxon>Cerambycidae</taxon>
        <taxon>Cerambycinae</taxon>
        <taxon>Callichromatini</taxon>
        <taxon>Aromia</taxon>
    </lineage>
</organism>
<name>A0AAV8Y039_9CUCU</name>
<evidence type="ECO:0000256" key="1">
    <source>
        <dbReference type="SAM" id="SignalP"/>
    </source>
</evidence>
<evidence type="ECO:0008006" key="4">
    <source>
        <dbReference type="Google" id="ProtNLM"/>
    </source>
</evidence>
<feature type="signal peptide" evidence="1">
    <location>
        <begin position="1"/>
        <end position="27"/>
    </location>
</feature>
<feature type="non-terminal residue" evidence="2">
    <location>
        <position position="83"/>
    </location>
</feature>
<accession>A0AAV8Y039</accession>
<comment type="caution">
    <text evidence="2">The sequence shown here is derived from an EMBL/GenBank/DDBJ whole genome shotgun (WGS) entry which is preliminary data.</text>
</comment>
<keyword evidence="1" id="KW-0732">Signal</keyword>
<evidence type="ECO:0000313" key="3">
    <source>
        <dbReference type="Proteomes" id="UP001162162"/>
    </source>
</evidence>
<keyword evidence="3" id="KW-1185">Reference proteome</keyword>
<dbReference type="AlphaFoldDB" id="A0AAV8Y039"/>